<protein>
    <recommendedName>
        <fullName evidence="1">Mitochondrial import inner membrane translocase subunit TIM50</fullName>
    </recommendedName>
</protein>
<keyword evidence="1" id="KW-0809">Transit peptide</keyword>
<gene>
    <name evidence="3" type="ORF">MTR67_037958</name>
</gene>
<proteinExistence type="inferred from homology"/>
<feature type="transmembrane region" description="Helical" evidence="1">
    <location>
        <begin position="80"/>
        <end position="102"/>
    </location>
</feature>
<keyword evidence="4" id="KW-1185">Reference proteome</keyword>
<dbReference type="PROSITE" id="PS50969">
    <property type="entry name" value="FCP1"/>
    <property type="match status" value="1"/>
</dbReference>
<evidence type="ECO:0000313" key="4">
    <source>
        <dbReference type="Proteomes" id="UP001234989"/>
    </source>
</evidence>
<keyword evidence="1" id="KW-1133">Transmembrane helix</keyword>
<dbReference type="InterPro" id="IPR004274">
    <property type="entry name" value="FCP1_dom"/>
</dbReference>
<reference evidence="3" key="1">
    <citation type="submission" date="2023-08" db="EMBL/GenBank/DDBJ databases">
        <title>A de novo genome assembly of Solanum verrucosum Schlechtendal, a Mexican diploid species geographically isolated from the other diploid A-genome species in potato relatives.</title>
        <authorList>
            <person name="Hosaka K."/>
        </authorList>
    </citation>
    <scope>NUCLEOTIDE SEQUENCE</scope>
    <source>
        <tissue evidence="3">Young leaves</tissue>
    </source>
</reference>
<dbReference type="InterPro" id="IPR036412">
    <property type="entry name" value="HAD-like_sf"/>
</dbReference>
<dbReference type="InterPro" id="IPR050365">
    <property type="entry name" value="TIM50"/>
</dbReference>
<evidence type="ECO:0000259" key="2">
    <source>
        <dbReference type="PROSITE" id="PS50969"/>
    </source>
</evidence>
<keyword evidence="1" id="KW-0472">Membrane</keyword>
<comment type="subunit">
    <text evidence="1">Component of the TIM23 complex.</text>
</comment>
<keyword evidence="1" id="KW-0813">Transport</keyword>
<keyword evidence="1" id="KW-0653">Protein transport</keyword>
<dbReference type="SUPFAM" id="SSF56784">
    <property type="entry name" value="HAD-like"/>
    <property type="match status" value="1"/>
</dbReference>
<sequence length="245" mass="28114">MASNLKLKNVVVDSDNANSDYEDEKVTKKSELDLPLEKLNLGTKKKLLVLNLGGLLVDRVHRRNESAVRRYTPDLAHGNFLGLYIYVFIIFDRMFSTSMWIWDQEKCIDSGFPTVEKQNKPIFLKQLKKIWENNYYGGRFSESNTLLIDDEPHVALLNPPNTAVFPPAYKVNNKRDTFLDVKGEMHEFLEGLVDADDVPTYVKGHQFGQPAITNTHKDWDYYAKIICAAEDPSFGCSDYESEYSD</sequence>
<dbReference type="Gene3D" id="3.40.50.1000">
    <property type="entry name" value="HAD superfamily/HAD-like"/>
    <property type="match status" value="1"/>
</dbReference>
<dbReference type="InterPro" id="IPR023214">
    <property type="entry name" value="HAD_sf"/>
</dbReference>
<dbReference type="PANTHER" id="PTHR12210">
    <property type="entry name" value="DULLARD PROTEIN PHOSPHATASE"/>
    <property type="match status" value="1"/>
</dbReference>
<dbReference type="GO" id="GO:0015031">
    <property type="term" value="P:protein transport"/>
    <property type="evidence" value="ECO:0007669"/>
    <property type="project" value="UniProtKB-KW"/>
</dbReference>
<keyword evidence="1" id="KW-0811">Translocation</keyword>
<comment type="similarity">
    <text evidence="1">Belongs to the TIM50 family.</text>
</comment>
<keyword evidence="1" id="KW-0812">Transmembrane</keyword>
<dbReference type="Pfam" id="PF03031">
    <property type="entry name" value="NIF"/>
    <property type="match status" value="1"/>
</dbReference>
<evidence type="ECO:0000256" key="1">
    <source>
        <dbReference type="RuleBase" id="RU365079"/>
    </source>
</evidence>
<dbReference type="EMBL" id="CP133620">
    <property type="protein sequence ID" value="WMV44573.1"/>
    <property type="molecule type" value="Genomic_DNA"/>
</dbReference>
<dbReference type="AlphaFoldDB" id="A0AAF0UEF1"/>
<comment type="subcellular location">
    <subcellularLocation>
        <location evidence="1">Mitochondrion inner membrane</location>
        <topology evidence="1">Single-pass membrane protein</topology>
    </subcellularLocation>
</comment>
<comment type="function">
    <text evidence="1">Essential component of the TIM23 complex, a complex that mediates the translocation of transit peptide-containing proteins across the mitochondrial inner membrane.</text>
</comment>
<dbReference type="Proteomes" id="UP001234989">
    <property type="component" value="Chromosome 9"/>
</dbReference>
<evidence type="ECO:0000313" key="3">
    <source>
        <dbReference type="EMBL" id="WMV44573.1"/>
    </source>
</evidence>
<accession>A0AAF0UEF1</accession>
<organism evidence="3 4">
    <name type="scientific">Solanum verrucosum</name>
    <dbReference type="NCBI Taxonomy" id="315347"/>
    <lineage>
        <taxon>Eukaryota</taxon>
        <taxon>Viridiplantae</taxon>
        <taxon>Streptophyta</taxon>
        <taxon>Embryophyta</taxon>
        <taxon>Tracheophyta</taxon>
        <taxon>Spermatophyta</taxon>
        <taxon>Magnoliopsida</taxon>
        <taxon>eudicotyledons</taxon>
        <taxon>Gunneridae</taxon>
        <taxon>Pentapetalae</taxon>
        <taxon>asterids</taxon>
        <taxon>lamiids</taxon>
        <taxon>Solanales</taxon>
        <taxon>Solanaceae</taxon>
        <taxon>Solanoideae</taxon>
        <taxon>Solaneae</taxon>
        <taxon>Solanum</taxon>
    </lineage>
</organism>
<dbReference type="GO" id="GO:0005744">
    <property type="term" value="C:TIM23 mitochondrial import inner membrane translocase complex"/>
    <property type="evidence" value="ECO:0007669"/>
    <property type="project" value="UniProtKB-UniRule"/>
</dbReference>
<feature type="domain" description="FCP1 homology" evidence="2">
    <location>
        <begin position="41"/>
        <end position="192"/>
    </location>
</feature>
<name>A0AAF0UEF1_SOLVR</name>
<keyword evidence="1" id="KW-0496">Mitochondrion</keyword>